<feature type="transmembrane region" description="Helical" evidence="7">
    <location>
        <begin position="147"/>
        <end position="165"/>
    </location>
</feature>
<name>A0ABY4WRL2_9BACL</name>
<dbReference type="PRINTS" id="PR00173">
    <property type="entry name" value="EDTRNSPORT"/>
</dbReference>
<feature type="transmembrane region" description="Helical" evidence="7">
    <location>
        <begin position="262"/>
        <end position="283"/>
    </location>
</feature>
<dbReference type="Pfam" id="PF07690">
    <property type="entry name" value="MFS_1"/>
    <property type="match status" value="1"/>
</dbReference>
<accession>A0ABY4WRL2</accession>
<evidence type="ECO:0000256" key="6">
    <source>
        <dbReference type="ARBA" id="ARBA00023136"/>
    </source>
</evidence>
<dbReference type="Proteomes" id="UP001056500">
    <property type="component" value="Chromosome"/>
</dbReference>
<feature type="transmembrane region" description="Helical" evidence="7">
    <location>
        <begin position="384"/>
        <end position="403"/>
    </location>
</feature>
<evidence type="ECO:0000256" key="1">
    <source>
        <dbReference type="ARBA" id="ARBA00004651"/>
    </source>
</evidence>
<keyword evidence="6 7" id="KW-0472">Membrane</keyword>
<feature type="transmembrane region" description="Helical" evidence="7">
    <location>
        <begin position="318"/>
        <end position="336"/>
    </location>
</feature>
<proteinExistence type="predicted"/>
<feature type="transmembrane region" description="Helical" evidence="7">
    <location>
        <begin position="12"/>
        <end position="36"/>
    </location>
</feature>
<comment type="subcellular location">
    <subcellularLocation>
        <location evidence="1">Cell membrane</location>
        <topology evidence="1">Multi-pass membrane protein</topology>
    </subcellularLocation>
</comment>
<protein>
    <submittedName>
        <fullName evidence="9">MFS transporter</fullName>
    </submittedName>
</protein>
<sequence>MKQLWKHSAFRWYWLGLFLSSLGNSFGWVALSWFVMKRTGSPIAMGGVVLAFMLSAVAAGLVVGVLLDRFPRRKLIIWDNILRGIIFVALVIVLQTEALPLWVMYVLIVLAGLLSPLSSAGAQALLPRLVPDKNLLVKANGVMESQWQITNLFGPALAGVLIALIGEAMVLLVDAGAMFLCAYCFVRIPAASLEEPVEPGSAQQAGAFFRTLGSDILTGYRFLWKRSQLLWLLFFTFFFNMAYGPLEIALPLYANEFLGGEAIAMGFLWSALAGGALLGSLLFSTINWKVSTGITLSSIIILWGITTLPFAFFTRTDVAIASMALAGMSFTPYNILYRSYLQKQIPSHLLGRVLTSVRTITGTGMPAGAGLAGLLIPLTGLQGMFLASSVACMVIGLVALPLLRGLDAAQLLAVEQGSQETLQASGQEQVKQGEQV</sequence>
<evidence type="ECO:0000313" key="9">
    <source>
        <dbReference type="EMBL" id="USG67226.1"/>
    </source>
</evidence>
<evidence type="ECO:0000259" key="8">
    <source>
        <dbReference type="PROSITE" id="PS50850"/>
    </source>
</evidence>
<evidence type="ECO:0000256" key="2">
    <source>
        <dbReference type="ARBA" id="ARBA00022448"/>
    </source>
</evidence>
<dbReference type="RefSeq" id="WP_251874328.1">
    <property type="nucleotide sequence ID" value="NZ_CP098755.1"/>
</dbReference>
<evidence type="ECO:0000256" key="7">
    <source>
        <dbReference type="SAM" id="Phobius"/>
    </source>
</evidence>
<feature type="transmembrane region" description="Helical" evidence="7">
    <location>
        <begin position="42"/>
        <end position="67"/>
    </location>
</feature>
<dbReference type="PANTHER" id="PTHR23513">
    <property type="entry name" value="INTEGRAL MEMBRANE EFFLUX PROTEIN-RELATED"/>
    <property type="match status" value="1"/>
</dbReference>
<keyword evidence="4 7" id="KW-0812">Transmembrane</keyword>
<dbReference type="InterPro" id="IPR020846">
    <property type="entry name" value="MFS_dom"/>
</dbReference>
<evidence type="ECO:0000256" key="3">
    <source>
        <dbReference type="ARBA" id="ARBA00022475"/>
    </source>
</evidence>
<keyword evidence="3" id="KW-1003">Cell membrane</keyword>
<dbReference type="InterPro" id="IPR011701">
    <property type="entry name" value="MFS"/>
</dbReference>
<feature type="domain" description="Major facilitator superfamily (MFS) profile" evidence="8">
    <location>
        <begin position="228"/>
        <end position="436"/>
    </location>
</feature>
<keyword evidence="2" id="KW-0813">Transport</keyword>
<dbReference type="EMBL" id="CP098755">
    <property type="protein sequence ID" value="USG67226.1"/>
    <property type="molecule type" value="Genomic_DNA"/>
</dbReference>
<dbReference type="SUPFAM" id="SSF103473">
    <property type="entry name" value="MFS general substrate transporter"/>
    <property type="match status" value="1"/>
</dbReference>
<feature type="domain" description="Major facilitator superfamily (MFS) profile" evidence="8">
    <location>
        <begin position="1"/>
        <end position="193"/>
    </location>
</feature>
<dbReference type="PROSITE" id="PS50850">
    <property type="entry name" value="MFS"/>
    <property type="match status" value="2"/>
</dbReference>
<evidence type="ECO:0000256" key="5">
    <source>
        <dbReference type="ARBA" id="ARBA00022989"/>
    </source>
</evidence>
<dbReference type="InterPro" id="IPR036259">
    <property type="entry name" value="MFS_trans_sf"/>
</dbReference>
<reference evidence="9" key="1">
    <citation type="submission" date="2022-06" db="EMBL/GenBank/DDBJ databases">
        <title>Genome sequencing of Brevibacillus sp. BB3-R1.</title>
        <authorList>
            <person name="Heo J."/>
            <person name="Lee D."/>
            <person name="Won M."/>
            <person name="Han B.-H."/>
            <person name="Hong S.-B."/>
            <person name="Kwon S.-W."/>
        </authorList>
    </citation>
    <scope>NUCLEOTIDE SEQUENCE</scope>
    <source>
        <strain evidence="9">BB3-R1</strain>
    </source>
</reference>
<dbReference type="PANTHER" id="PTHR23513:SF6">
    <property type="entry name" value="MAJOR FACILITATOR SUPERFAMILY ASSOCIATED DOMAIN-CONTAINING PROTEIN"/>
    <property type="match status" value="1"/>
</dbReference>
<gene>
    <name evidence="9" type="ORF">NDK47_08035</name>
</gene>
<feature type="transmembrane region" description="Helical" evidence="7">
    <location>
        <begin position="229"/>
        <end position="250"/>
    </location>
</feature>
<keyword evidence="5 7" id="KW-1133">Transmembrane helix</keyword>
<organism evidence="9 10">
    <name type="scientific">Brevibacillus ruminantium</name>
    <dbReference type="NCBI Taxonomy" id="2950604"/>
    <lineage>
        <taxon>Bacteria</taxon>
        <taxon>Bacillati</taxon>
        <taxon>Bacillota</taxon>
        <taxon>Bacilli</taxon>
        <taxon>Bacillales</taxon>
        <taxon>Paenibacillaceae</taxon>
        <taxon>Brevibacillus</taxon>
    </lineage>
</organism>
<feature type="transmembrane region" description="Helical" evidence="7">
    <location>
        <begin position="357"/>
        <end position="378"/>
    </location>
</feature>
<evidence type="ECO:0000256" key="4">
    <source>
        <dbReference type="ARBA" id="ARBA00022692"/>
    </source>
</evidence>
<evidence type="ECO:0000313" key="10">
    <source>
        <dbReference type="Proteomes" id="UP001056500"/>
    </source>
</evidence>
<dbReference type="Gene3D" id="1.20.1250.20">
    <property type="entry name" value="MFS general substrate transporter like domains"/>
    <property type="match status" value="1"/>
</dbReference>
<feature type="transmembrane region" description="Helical" evidence="7">
    <location>
        <begin position="290"/>
        <end position="312"/>
    </location>
</feature>
<keyword evidence="10" id="KW-1185">Reference proteome</keyword>
<dbReference type="CDD" id="cd06173">
    <property type="entry name" value="MFS_MefA_like"/>
    <property type="match status" value="1"/>
</dbReference>